<reference evidence="10" key="1">
    <citation type="submission" date="2007-10" db="EMBL/GenBank/DDBJ databases">
        <authorList>
            <person name="Fulton L."/>
            <person name="Clifton S."/>
            <person name="Fulton B."/>
            <person name="Xu J."/>
            <person name="Minx P."/>
            <person name="Pepin K.H."/>
            <person name="Johnson M."/>
            <person name="Thiruvilangam P."/>
            <person name="Bhonagiri V."/>
            <person name="Nash W.E."/>
            <person name="Mardis E.R."/>
            <person name="Wilson R.K."/>
        </authorList>
    </citation>
    <scope>NUCLEOTIDE SEQUENCE [LARGE SCALE GENOMIC DNA]</scope>
    <source>
        <strain evidence="10">DSM 15702</strain>
    </source>
</reference>
<feature type="binding site" evidence="7">
    <location>
        <position position="235"/>
    </location>
    <ligand>
        <name>substrate</name>
    </ligand>
</feature>
<reference evidence="10" key="2">
    <citation type="submission" date="2014-06" db="EMBL/GenBank/DDBJ databases">
        <title>Draft genome sequence of Eubacterium siraeum (DSM 15702).</title>
        <authorList>
            <person name="Sudarsanam P."/>
            <person name="Ley R."/>
            <person name="Guruge J."/>
            <person name="Turnbaugh P.J."/>
            <person name="Mahowald M."/>
            <person name="Liep D."/>
            <person name="Gordon J."/>
        </authorList>
    </citation>
    <scope>NUCLEOTIDE SEQUENCE</scope>
    <source>
        <strain evidence="10">DSM 15702</strain>
    </source>
</reference>
<dbReference type="EC" id="3.2.1.22" evidence="2 5"/>
<dbReference type="Pfam" id="PF16875">
    <property type="entry name" value="Glyco_hydro_36N"/>
    <property type="match status" value="1"/>
</dbReference>
<dbReference type="FunFam" id="3.20.20.70:FF:000118">
    <property type="entry name" value="Alpha-galactosidase"/>
    <property type="match status" value="1"/>
</dbReference>
<dbReference type="InterPro" id="IPR017853">
    <property type="entry name" value="GH"/>
</dbReference>
<dbReference type="GO" id="GO:0004557">
    <property type="term" value="F:alpha-galactosidase activity"/>
    <property type="evidence" value="ECO:0007669"/>
    <property type="project" value="UniProtKB-UniRule"/>
</dbReference>
<dbReference type="Pfam" id="PF02065">
    <property type="entry name" value="Melibiase"/>
    <property type="match status" value="1"/>
</dbReference>
<comment type="caution">
    <text evidence="10">The sequence shown here is derived from an EMBL/GenBank/DDBJ whole genome shotgun (WGS) entry which is preliminary data.</text>
</comment>
<dbReference type="CAZy" id="GH36">
    <property type="family name" value="Glycoside Hydrolase Family 36"/>
</dbReference>
<dbReference type="Gene3D" id="2.60.40.1180">
    <property type="entry name" value="Golgi alpha-mannosidase II"/>
    <property type="match status" value="1"/>
</dbReference>
<feature type="active site" description="Nucleophile" evidence="6">
    <location>
        <position position="514"/>
    </location>
</feature>
<feature type="binding site" evidence="7">
    <location>
        <begin position="512"/>
        <end position="516"/>
    </location>
    <ligand>
        <name>substrate</name>
    </ligand>
</feature>
<dbReference type="PRINTS" id="PR00743">
    <property type="entry name" value="GLHYDRLASE36"/>
</dbReference>
<dbReference type="PANTHER" id="PTHR43053:SF3">
    <property type="entry name" value="ALPHA-GALACTOSIDASE C-RELATED"/>
    <property type="match status" value="1"/>
</dbReference>
<protein>
    <recommendedName>
        <fullName evidence="2 5">Alpha-galactosidase</fullName>
        <ecNumber evidence="2 5">3.2.1.22</ecNumber>
    </recommendedName>
</protein>
<feature type="active site" description="Proton donor" evidence="6">
    <location>
        <position position="584"/>
    </location>
</feature>
<evidence type="ECO:0000256" key="3">
    <source>
        <dbReference type="ARBA" id="ARBA00022801"/>
    </source>
</evidence>
<evidence type="ECO:0000259" key="9">
    <source>
        <dbReference type="Pfam" id="PF16875"/>
    </source>
</evidence>
<dbReference type="CDD" id="cd14791">
    <property type="entry name" value="GH36"/>
    <property type="match status" value="1"/>
</dbReference>
<feature type="binding site" evidence="7">
    <location>
        <position position="479"/>
    </location>
    <ligand>
        <name>substrate</name>
    </ligand>
</feature>
<evidence type="ECO:0000313" key="11">
    <source>
        <dbReference type="Proteomes" id="UP000005326"/>
    </source>
</evidence>
<feature type="binding site" evidence="7">
    <location>
        <begin position="402"/>
        <end position="403"/>
    </location>
    <ligand>
        <name>substrate</name>
    </ligand>
</feature>
<evidence type="ECO:0000256" key="7">
    <source>
        <dbReference type="PIRSR" id="PIRSR005536-2"/>
    </source>
</evidence>
<gene>
    <name evidence="10" type="ORF">EUBSIR_01080</name>
</gene>
<comment type="catalytic activity">
    <reaction evidence="1 5">
        <text>Hydrolysis of terminal, non-reducing alpha-D-galactose residues in alpha-D-galactosides, including galactose oligosaccharides, galactomannans and galactolipids.</text>
        <dbReference type="EC" id="3.2.1.22"/>
    </reaction>
</comment>
<evidence type="ECO:0000256" key="1">
    <source>
        <dbReference type="ARBA" id="ARBA00001255"/>
    </source>
</evidence>
<evidence type="ECO:0000256" key="5">
    <source>
        <dbReference type="PIRNR" id="PIRNR005536"/>
    </source>
</evidence>
<keyword evidence="4 5" id="KW-0326">Glycosidase</keyword>
<dbReference type="InterPro" id="IPR031704">
    <property type="entry name" value="Glyco_hydro_36_N"/>
</dbReference>
<dbReference type="Pfam" id="PF16874">
    <property type="entry name" value="Glyco_hydro_36C"/>
    <property type="match status" value="1"/>
</dbReference>
<evidence type="ECO:0000313" key="10">
    <source>
        <dbReference type="EMBL" id="EDS00984.1"/>
    </source>
</evidence>
<dbReference type="GO" id="GO:0016052">
    <property type="term" value="P:carbohydrate catabolic process"/>
    <property type="evidence" value="ECO:0007669"/>
    <property type="project" value="InterPro"/>
</dbReference>
<evidence type="ECO:0000256" key="4">
    <source>
        <dbReference type="ARBA" id="ARBA00023295"/>
    </source>
</evidence>
<dbReference type="InterPro" id="IPR038417">
    <property type="entry name" value="Alpga-gal_N_sf"/>
</dbReference>
<dbReference type="InterPro" id="IPR031705">
    <property type="entry name" value="Glyco_hydro_36_C"/>
</dbReference>
<dbReference type="InterPro" id="IPR002252">
    <property type="entry name" value="Glyco_hydro_36"/>
</dbReference>
<dbReference type="EMBL" id="ABCA03000043">
    <property type="protein sequence ID" value="EDS00984.1"/>
    <property type="molecule type" value="Genomic_DNA"/>
</dbReference>
<dbReference type="SUPFAM" id="SSF51445">
    <property type="entry name" value="(Trans)glycosidases"/>
    <property type="match status" value="1"/>
</dbReference>
<feature type="binding site" evidence="7">
    <location>
        <position position="584"/>
    </location>
    <ligand>
        <name>substrate</name>
    </ligand>
</feature>
<dbReference type="InterPro" id="IPR013780">
    <property type="entry name" value="Glyco_hydro_b"/>
</dbReference>
<dbReference type="Gene3D" id="3.20.20.70">
    <property type="entry name" value="Aldolase class I"/>
    <property type="match status" value="1"/>
</dbReference>
<dbReference type="Gene3D" id="2.70.98.60">
    <property type="entry name" value="alpha-galactosidase from lactobacil brevis"/>
    <property type="match status" value="1"/>
</dbReference>
<keyword evidence="11" id="KW-1185">Reference proteome</keyword>
<evidence type="ECO:0000256" key="2">
    <source>
        <dbReference type="ARBA" id="ARBA00012755"/>
    </source>
</evidence>
<name>B0MMS3_9FIRM</name>
<feature type="domain" description="Glycosyl hydrolase family 36 C-terminal" evidence="8">
    <location>
        <begin position="686"/>
        <end position="762"/>
    </location>
</feature>
<dbReference type="InterPro" id="IPR013785">
    <property type="entry name" value="Aldolase_TIM"/>
</dbReference>
<dbReference type="AlphaFoldDB" id="B0MMS3"/>
<organism evidence="10 11">
    <name type="scientific">[Eubacterium] siraeum DSM 15702</name>
    <dbReference type="NCBI Taxonomy" id="428128"/>
    <lineage>
        <taxon>Bacteria</taxon>
        <taxon>Bacillati</taxon>
        <taxon>Bacillota</taxon>
        <taxon>Clostridia</taxon>
        <taxon>Eubacteriales</taxon>
        <taxon>Oscillospiraceae</taxon>
        <taxon>Oscillospiraceae incertae sedis</taxon>
    </lineage>
</organism>
<dbReference type="InterPro" id="IPR050985">
    <property type="entry name" value="Alpha-glycosidase_related"/>
</dbReference>
<dbReference type="Proteomes" id="UP000005326">
    <property type="component" value="Unassembled WGS sequence"/>
</dbReference>
<feature type="domain" description="Glycosyl hydrolase family 36 N-terminal" evidence="9">
    <location>
        <begin position="66"/>
        <end position="321"/>
    </location>
</feature>
<dbReference type="InterPro" id="IPR000111">
    <property type="entry name" value="Glyco_hydro_27/36_CS"/>
</dbReference>
<evidence type="ECO:0000256" key="6">
    <source>
        <dbReference type="PIRSR" id="PIRSR005536-1"/>
    </source>
</evidence>
<sequence>MLKILLKRIEKSREICYINCIWELAVSRKIKRTEKIMSIVFDENKRVFKLDTEKSSYAFHITDSRNLLHLYYGGYIPETDITHMLRIPNDEPFVPAVHDAMGPHSFDCAPIEFPTSGVADFREPAMQVMDINGMSACECYYKDYRISNGKPKLKGLPATYAADDEAQTLEVFCYDPHSGLDITLMYSVFPKFDVITRSVKVENNGLAAIDLRRIISMSLDLDRMDYDMITLHGTWARERHVQRFPVRFGKQSIDSNRGATSHAHNNFFALCDHTATEDFGEAYGFALVYSGSFLGMVEVGQYEKTRALLGINPYDFSWHLEPGEDFQAPEVIMTYSGEGLGQMSRNFHDVMRNNLIRGKWKNMRRPILINNWEATYFNFDTDKLLDIAREAKKAGIEMLVMDDGWFGHRNDDKSSLGDWFVNENKIKGGLKHLVDEVNKIGLKFGIWFEPEMISPDSKLYAEHQDWCIHIPGRHRTTVRSQLVLDFSRKEVRDYIYEQMKAILSSANIEYVKWDMNRQLSEVGNEVFPPERQREIWHRYVLGVYEMQERLLTDFPDLLLENCAGGGSRFDAGMLYYSPQIWTSDDTDAIERLKIQYGTSMCYPCSCFGAHVSDSPNHCVGRITPFETRGHVAMSGTFGYELDVTKISDDDKYAIKEQIEEFNKYNPLVRTGDYYRIGNPFANDRFDAWQFVAKDKSETLLEYVQVLKEPSVFLHRVKLKGLEKGCYYRHEQTGRVYSAELLMNSGFDIPSLWGDFRSFIAHFVRVK</sequence>
<evidence type="ECO:0000259" key="8">
    <source>
        <dbReference type="Pfam" id="PF16874"/>
    </source>
</evidence>
<feature type="binding site" evidence="7">
    <location>
        <position position="562"/>
    </location>
    <ligand>
        <name>substrate</name>
    </ligand>
</feature>
<dbReference type="PIRSF" id="PIRSF005536">
    <property type="entry name" value="Agal"/>
    <property type="match status" value="1"/>
</dbReference>
<comment type="similarity">
    <text evidence="5">Belongs to the glycosyl hydrolase.</text>
</comment>
<accession>B0MMS3</accession>
<proteinExistence type="inferred from homology"/>
<keyword evidence="3 5" id="KW-0378">Hydrolase</keyword>
<dbReference type="PROSITE" id="PS00512">
    <property type="entry name" value="ALPHA_GALACTOSIDASE"/>
    <property type="match status" value="1"/>
</dbReference>
<dbReference type="PANTHER" id="PTHR43053">
    <property type="entry name" value="GLYCOSIDASE FAMILY 31"/>
    <property type="match status" value="1"/>
</dbReference>